<evidence type="ECO:0000313" key="9">
    <source>
        <dbReference type="Proteomes" id="UP001280121"/>
    </source>
</evidence>
<feature type="chain" id="PRO_5041906623" description="Leucine-rich repeat-containing N-terminal plant-type domain-containing protein" evidence="7">
    <location>
        <begin position="26"/>
        <end position="115"/>
    </location>
</feature>
<protein>
    <recommendedName>
        <fullName evidence="10">Leucine-rich repeat-containing N-terminal plant-type domain-containing protein</fullName>
    </recommendedName>
</protein>
<evidence type="ECO:0000256" key="4">
    <source>
        <dbReference type="ARBA" id="ARBA00022729"/>
    </source>
</evidence>
<keyword evidence="9" id="KW-1185">Reference proteome</keyword>
<keyword evidence="2" id="KW-0964">Secreted</keyword>
<keyword evidence="3" id="KW-0433">Leucine-rich repeat</keyword>
<evidence type="ECO:0000256" key="3">
    <source>
        <dbReference type="ARBA" id="ARBA00022614"/>
    </source>
</evidence>
<organism evidence="8 9">
    <name type="scientific">Dipteronia dyeriana</name>
    <dbReference type="NCBI Taxonomy" id="168575"/>
    <lineage>
        <taxon>Eukaryota</taxon>
        <taxon>Viridiplantae</taxon>
        <taxon>Streptophyta</taxon>
        <taxon>Embryophyta</taxon>
        <taxon>Tracheophyta</taxon>
        <taxon>Spermatophyta</taxon>
        <taxon>Magnoliopsida</taxon>
        <taxon>eudicotyledons</taxon>
        <taxon>Gunneridae</taxon>
        <taxon>Pentapetalae</taxon>
        <taxon>rosids</taxon>
        <taxon>malvids</taxon>
        <taxon>Sapindales</taxon>
        <taxon>Sapindaceae</taxon>
        <taxon>Hippocastanoideae</taxon>
        <taxon>Acereae</taxon>
        <taxon>Dipteronia</taxon>
    </lineage>
</organism>
<evidence type="ECO:0000256" key="2">
    <source>
        <dbReference type="ARBA" id="ARBA00022525"/>
    </source>
</evidence>
<evidence type="ECO:0008006" key="10">
    <source>
        <dbReference type="Google" id="ProtNLM"/>
    </source>
</evidence>
<evidence type="ECO:0000256" key="1">
    <source>
        <dbReference type="ARBA" id="ARBA00004613"/>
    </source>
</evidence>
<proteinExistence type="predicted"/>
<comment type="subcellular location">
    <subcellularLocation>
        <location evidence="1">Secreted</location>
    </subcellularLocation>
</comment>
<keyword evidence="4 7" id="KW-0732">Signal</keyword>
<sequence>MASTTCLHALLILTLHLCFLSNNQAVKHGHSSSTPRSGRHHHHSSSSTAFPNPKLHQAYIALQAWKKVIYSDPYNFTTNWVGPSVCNYKGIYCATPPYDHTIKVVADILATGFHS</sequence>
<dbReference type="InterPro" id="IPR051582">
    <property type="entry name" value="LRR_extensin-like_regulator"/>
</dbReference>
<feature type="region of interest" description="Disordered" evidence="6">
    <location>
        <begin position="29"/>
        <end position="50"/>
    </location>
</feature>
<comment type="caution">
    <text evidence="8">The sequence shown here is derived from an EMBL/GenBank/DDBJ whole genome shotgun (WGS) entry which is preliminary data.</text>
</comment>
<evidence type="ECO:0000256" key="5">
    <source>
        <dbReference type="ARBA" id="ARBA00022737"/>
    </source>
</evidence>
<dbReference type="PANTHER" id="PTHR32093:SF50">
    <property type="entry name" value="EXTENSIN-LIKE PROTEIN"/>
    <property type="match status" value="1"/>
</dbReference>
<dbReference type="EMBL" id="JANJYI010000005">
    <property type="protein sequence ID" value="KAK2651177.1"/>
    <property type="molecule type" value="Genomic_DNA"/>
</dbReference>
<evidence type="ECO:0000256" key="7">
    <source>
        <dbReference type="SAM" id="SignalP"/>
    </source>
</evidence>
<dbReference type="PANTHER" id="PTHR32093">
    <property type="entry name" value="LEUCINE-RICH REPEAT EXTENSIN-LIKE PROTEIN 3-RELATED"/>
    <property type="match status" value="1"/>
</dbReference>
<reference evidence="8" key="1">
    <citation type="journal article" date="2023" name="Plant J.">
        <title>Genome sequences and population genomics provide insights into the demographic history, inbreeding, and mutation load of two 'living fossil' tree species of Dipteronia.</title>
        <authorList>
            <person name="Feng Y."/>
            <person name="Comes H.P."/>
            <person name="Chen J."/>
            <person name="Zhu S."/>
            <person name="Lu R."/>
            <person name="Zhang X."/>
            <person name="Li P."/>
            <person name="Qiu J."/>
            <person name="Olsen K.M."/>
            <person name="Qiu Y."/>
        </authorList>
    </citation>
    <scope>NUCLEOTIDE SEQUENCE</scope>
    <source>
        <strain evidence="8">KIB01</strain>
    </source>
</reference>
<name>A0AAD9UBM4_9ROSI</name>
<dbReference type="Proteomes" id="UP001280121">
    <property type="component" value="Unassembled WGS sequence"/>
</dbReference>
<evidence type="ECO:0000313" key="8">
    <source>
        <dbReference type="EMBL" id="KAK2651177.1"/>
    </source>
</evidence>
<accession>A0AAD9UBM4</accession>
<feature type="signal peptide" evidence="7">
    <location>
        <begin position="1"/>
        <end position="25"/>
    </location>
</feature>
<keyword evidence="5" id="KW-0677">Repeat</keyword>
<dbReference type="GO" id="GO:0005576">
    <property type="term" value="C:extracellular region"/>
    <property type="evidence" value="ECO:0007669"/>
    <property type="project" value="UniProtKB-SubCell"/>
</dbReference>
<evidence type="ECO:0000256" key="6">
    <source>
        <dbReference type="SAM" id="MobiDB-lite"/>
    </source>
</evidence>
<gene>
    <name evidence="8" type="ORF">Ddye_018666</name>
</gene>
<dbReference type="AlphaFoldDB" id="A0AAD9UBM4"/>